<feature type="domain" description="Thioredoxin" evidence="1">
    <location>
        <begin position="574"/>
        <end position="673"/>
    </location>
</feature>
<keyword evidence="3" id="KW-1185">Reference proteome</keyword>
<dbReference type="PROSITE" id="PS00194">
    <property type="entry name" value="THIOREDOXIN_1"/>
    <property type="match status" value="1"/>
</dbReference>
<gene>
    <name evidence="2" type="ORF">DGYR_LOCUS10302</name>
</gene>
<feature type="domain" description="Thioredoxin" evidence="1">
    <location>
        <begin position="94"/>
        <end position="182"/>
    </location>
</feature>
<dbReference type="Pfam" id="PF00085">
    <property type="entry name" value="Thioredoxin"/>
    <property type="match status" value="2"/>
</dbReference>
<dbReference type="OrthoDB" id="1910803at2759"/>
<dbReference type="EMBL" id="CAJFCJ010000017">
    <property type="protein sequence ID" value="CAD5122500.1"/>
    <property type="molecule type" value="Genomic_DNA"/>
</dbReference>
<name>A0A7I8W356_9ANNE</name>
<dbReference type="AlphaFoldDB" id="A0A7I8W356"/>
<accession>A0A7I8W356</accession>
<protein>
    <submittedName>
        <fullName evidence="2">DgyrCDS10924</fullName>
    </submittedName>
</protein>
<sequence>MMLTMSMARLPGLTFACKFFIKVVRFMLKHPEVIAFISAVVFTYVNQYSYGSGNNQQSITREQLPPTPFFPPTSYVIDAHNGDMQNAIKLLKTGYYILVYYYAPWCARSVSARSEFEKTSRYLLTEQNSTLRFVAINCWWPDGACRQQNRFLSFPTLYLFKQGWNGIKYNGLLTSEEIISWVSIMMKPYTYLPTIERVESFTKLNEFSVIAFIDPLANNRTNLTQFHFASIRFHEADTITDVKFGVVTNIFTAKVLHLHQSGQIVFLRTFNSSIYYTGKDFTSSALKEWVTLCKSQSQTFVGKWQPSYTKSLGLSSLLKSKNLLLIFSPEHSLLPPNGNLSYIVRSAALQYYSCYNETPVRIDTILKEMEDDYRTKVKTYSELADFCSNNRKTFLRTKCCACTLVGSDICITGQSPCSFIDNAVNSIIPATYAHSISNRIKHVEHTRCQLQNFRKANRWTSSKTNLPSAINLEGNKFQFNNWGCSNKSLNIRILNSKKSWVLANRLGLKDDDFNIGKAVIIDKSRELVSIMKEEITFENLSKFIFDYHENNLKENKAEPESDIPQCNPSAPACVVSLNSKNFKSFISQDKDVIVYFTSPNCASCLTYNHIYIELARYFNHTKFLSFGKIDVRNVPIRLKPVRVPSLILFPAYDKDDSTVIEAKKSKEELVAWVVENIQARLVLSDGFNCNKECIEYNLNRTDYWIKFLYNQIEKIETREVRLNQKKNLKDIESFYVKYLELSRTYKKEQLINIYRINTLLSNSDIHKDTLSNILGESKLKEIFNSLKNLNINGETRGAG</sequence>
<evidence type="ECO:0000259" key="1">
    <source>
        <dbReference type="Pfam" id="PF00085"/>
    </source>
</evidence>
<comment type="caution">
    <text evidence="2">The sequence shown here is derived from an EMBL/GenBank/DDBJ whole genome shotgun (WGS) entry which is preliminary data.</text>
</comment>
<dbReference type="PANTHER" id="PTHR46497">
    <property type="entry name" value="THIOREDOXIN DOMAIN-CONTAINING PROTEIN 11"/>
    <property type="match status" value="1"/>
</dbReference>
<proteinExistence type="predicted"/>
<reference evidence="2 3" key="1">
    <citation type="submission" date="2020-08" db="EMBL/GenBank/DDBJ databases">
        <authorList>
            <person name="Hejnol A."/>
        </authorList>
    </citation>
    <scope>NUCLEOTIDE SEQUENCE [LARGE SCALE GENOMIC DNA]</scope>
</reference>
<dbReference type="InterPro" id="IPR052792">
    <property type="entry name" value="Thioredoxin_dom-contain_11"/>
</dbReference>
<dbReference type="InterPro" id="IPR013766">
    <property type="entry name" value="Thioredoxin_domain"/>
</dbReference>
<dbReference type="PANTHER" id="PTHR46497:SF1">
    <property type="entry name" value="THIOREDOXIN DOMAIN-CONTAINING PROTEIN 11"/>
    <property type="match status" value="1"/>
</dbReference>
<organism evidence="2 3">
    <name type="scientific">Dimorphilus gyrociliatus</name>
    <dbReference type="NCBI Taxonomy" id="2664684"/>
    <lineage>
        <taxon>Eukaryota</taxon>
        <taxon>Metazoa</taxon>
        <taxon>Spiralia</taxon>
        <taxon>Lophotrochozoa</taxon>
        <taxon>Annelida</taxon>
        <taxon>Polychaeta</taxon>
        <taxon>Polychaeta incertae sedis</taxon>
        <taxon>Dinophilidae</taxon>
        <taxon>Dimorphilus</taxon>
    </lineage>
</organism>
<dbReference type="InterPro" id="IPR017937">
    <property type="entry name" value="Thioredoxin_CS"/>
</dbReference>
<dbReference type="InterPro" id="IPR036249">
    <property type="entry name" value="Thioredoxin-like_sf"/>
</dbReference>
<dbReference type="Proteomes" id="UP000549394">
    <property type="component" value="Unassembled WGS sequence"/>
</dbReference>
<evidence type="ECO:0000313" key="3">
    <source>
        <dbReference type="Proteomes" id="UP000549394"/>
    </source>
</evidence>
<dbReference type="SUPFAM" id="SSF52833">
    <property type="entry name" value="Thioredoxin-like"/>
    <property type="match status" value="2"/>
</dbReference>
<dbReference type="Gene3D" id="3.40.30.10">
    <property type="entry name" value="Glutaredoxin"/>
    <property type="match status" value="3"/>
</dbReference>
<evidence type="ECO:0000313" key="2">
    <source>
        <dbReference type="EMBL" id="CAD5122500.1"/>
    </source>
</evidence>